<name>A0AAE3P4C6_9BACT</name>
<dbReference type="RefSeq" id="WP_321536471.1">
    <property type="nucleotide sequence ID" value="NZ_JARGDL010000017.1"/>
</dbReference>
<proteinExistence type="predicted"/>
<evidence type="ECO:0000313" key="1">
    <source>
        <dbReference type="EMBL" id="MDF1612700.1"/>
    </source>
</evidence>
<accession>A0AAE3P4C6</accession>
<protein>
    <submittedName>
        <fullName evidence="1">Uncharacterized protein</fullName>
    </submittedName>
</protein>
<gene>
    <name evidence="1" type="ORF">P0M35_11105</name>
</gene>
<sequence length="202" mass="23443">MNQIIFLLLFFNGLGQQIIPYSAVDSVSKFVNYIKGKYPSQNSKVIIGETTVSSTTKFDEIVDFVTITWYGDPTNFWPFLSTDQRGRWTDFNNSFGNKFNHLWISGDLDRGEMDQLLGHAQNMSKNSIWLFAAMDKSNQSYWDAISEFTYYSFMHGYINREEKKYIYVYSHIGNSDPCSDPQITSWDLIDIIDTGETRILSY</sequence>
<organism evidence="1 2">
    <name type="scientific">Stygiobacter electus</name>
    <dbReference type="NCBI Taxonomy" id="3032292"/>
    <lineage>
        <taxon>Bacteria</taxon>
        <taxon>Pseudomonadati</taxon>
        <taxon>Ignavibacteriota</taxon>
        <taxon>Ignavibacteria</taxon>
        <taxon>Ignavibacteriales</taxon>
        <taxon>Melioribacteraceae</taxon>
        <taxon>Stygiobacter</taxon>
    </lineage>
</organism>
<comment type="caution">
    <text evidence="1">The sequence shown here is derived from an EMBL/GenBank/DDBJ whole genome shotgun (WGS) entry which is preliminary data.</text>
</comment>
<evidence type="ECO:0000313" key="2">
    <source>
        <dbReference type="Proteomes" id="UP001221302"/>
    </source>
</evidence>
<dbReference type="EMBL" id="JARGDL010000017">
    <property type="protein sequence ID" value="MDF1612700.1"/>
    <property type="molecule type" value="Genomic_DNA"/>
</dbReference>
<reference evidence="1" key="1">
    <citation type="submission" date="2023-03" db="EMBL/GenBank/DDBJ databases">
        <title>Stygiobacter electus gen. nov., sp. nov., facultatively anaerobic thermotolerant bacterium of the class Ignavibacteria from a well of Yessentuki mineral water deposit.</title>
        <authorList>
            <person name="Podosokorskaya O.A."/>
            <person name="Elcheninov A.G."/>
            <person name="Petrova N.F."/>
            <person name="Zavarzina D.G."/>
            <person name="Kublanov I.V."/>
            <person name="Merkel A.Y."/>
        </authorList>
    </citation>
    <scope>NUCLEOTIDE SEQUENCE</scope>
    <source>
        <strain evidence="1">09-Me</strain>
    </source>
</reference>
<dbReference type="AlphaFoldDB" id="A0AAE3P4C6"/>
<keyword evidence="2" id="KW-1185">Reference proteome</keyword>
<dbReference type="Proteomes" id="UP001221302">
    <property type="component" value="Unassembled WGS sequence"/>
</dbReference>